<dbReference type="InterPro" id="IPR002528">
    <property type="entry name" value="MATE_fam"/>
</dbReference>
<evidence type="ECO:0000256" key="4">
    <source>
        <dbReference type="ARBA" id="ARBA00022692"/>
    </source>
</evidence>
<dbReference type="PANTHER" id="PTHR42925:SF1">
    <property type="entry name" value="VIRULENCE FACTOR MVIN"/>
    <property type="match status" value="1"/>
</dbReference>
<dbReference type="InterPro" id="IPR047135">
    <property type="entry name" value="YsiQ"/>
</dbReference>
<evidence type="ECO:0000256" key="1">
    <source>
        <dbReference type="ARBA" id="ARBA00004651"/>
    </source>
</evidence>
<feature type="transmembrane region" description="Helical" evidence="7">
    <location>
        <begin position="12"/>
        <end position="30"/>
    </location>
</feature>
<evidence type="ECO:0000256" key="3">
    <source>
        <dbReference type="ARBA" id="ARBA00022475"/>
    </source>
</evidence>
<reference evidence="8" key="2">
    <citation type="submission" date="2021-04" db="EMBL/GenBank/DDBJ databases">
        <authorList>
            <person name="Gilroy R."/>
        </authorList>
    </citation>
    <scope>NUCLEOTIDE SEQUENCE</scope>
    <source>
        <strain evidence="8">CHK188-5543</strain>
    </source>
</reference>
<feature type="transmembrane region" description="Helical" evidence="7">
    <location>
        <begin position="164"/>
        <end position="184"/>
    </location>
</feature>
<evidence type="ECO:0000313" key="8">
    <source>
        <dbReference type="EMBL" id="HIX65495.1"/>
    </source>
</evidence>
<protein>
    <submittedName>
        <fullName evidence="8">MATE family efflux transporter</fullName>
    </submittedName>
</protein>
<feature type="transmembrane region" description="Helical" evidence="7">
    <location>
        <begin position="54"/>
        <end position="78"/>
    </location>
</feature>
<name>A0A9D1WT11_9FIRM</name>
<keyword evidence="3" id="KW-1003">Cell membrane</keyword>
<reference evidence="8" key="1">
    <citation type="journal article" date="2021" name="PeerJ">
        <title>Extensive microbial diversity within the chicken gut microbiome revealed by metagenomics and culture.</title>
        <authorList>
            <person name="Gilroy R."/>
            <person name="Ravi A."/>
            <person name="Getino M."/>
            <person name="Pursley I."/>
            <person name="Horton D.L."/>
            <person name="Alikhan N.F."/>
            <person name="Baker D."/>
            <person name="Gharbi K."/>
            <person name="Hall N."/>
            <person name="Watson M."/>
            <person name="Adriaenssens E.M."/>
            <person name="Foster-Nyarko E."/>
            <person name="Jarju S."/>
            <person name="Secka A."/>
            <person name="Antonio M."/>
            <person name="Oren A."/>
            <person name="Chaudhuri R.R."/>
            <person name="La Ragione R."/>
            <person name="Hildebrand F."/>
            <person name="Pallen M.J."/>
        </authorList>
    </citation>
    <scope>NUCLEOTIDE SEQUENCE</scope>
    <source>
        <strain evidence="8">CHK188-5543</strain>
    </source>
</reference>
<feature type="transmembrane region" description="Helical" evidence="7">
    <location>
        <begin position="282"/>
        <end position="305"/>
    </location>
</feature>
<keyword evidence="2" id="KW-0813">Transport</keyword>
<dbReference type="CDD" id="cd13134">
    <property type="entry name" value="MATE_like_8"/>
    <property type="match status" value="1"/>
</dbReference>
<dbReference type="InterPro" id="IPR048279">
    <property type="entry name" value="MdtK-like"/>
</dbReference>
<dbReference type="GO" id="GO:0015297">
    <property type="term" value="F:antiporter activity"/>
    <property type="evidence" value="ECO:0007669"/>
    <property type="project" value="InterPro"/>
</dbReference>
<evidence type="ECO:0000313" key="9">
    <source>
        <dbReference type="Proteomes" id="UP000886800"/>
    </source>
</evidence>
<comment type="caution">
    <text evidence="8">The sequence shown here is derived from an EMBL/GenBank/DDBJ whole genome shotgun (WGS) entry which is preliminary data.</text>
</comment>
<feature type="transmembrane region" description="Helical" evidence="7">
    <location>
        <begin position="317"/>
        <end position="336"/>
    </location>
</feature>
<sequence>MDDFTVINSRRYLIGLTWPIFVELVLQMLVSNVDQMMVARTSSTAVAAIGNANIITNLLLISFSVISTAATILITQYLGAGSTQRVSQTYTVALLMNFALSLVICVALTGFSQQIFSLMGVPAELMPESCDYLQIIGLGMPLQAIHLTFVAFFRAHGLTRQTMVISLAMNLLNIVGNFILINGLGLVPMLGVAGAAISSVLSRLVGMGIVIWLFHRHVGQAFLLSNLRPFPWDHLKRLLRIGIPSGGESVSYNLTQIVIQTMCNTLPIFVITARAYCNMFAMLSYIYANAIAQATQIVVGYLMGARRTEETDRRVNATLRGAMLVSFSISLLLFLFCRPLFGLFTQDPQVLDTCKLIMGIEIILELGRAANICLFGALRTAGDLKFPLCLNVCTVWTVAVGGGWLLGIHFGLGLPGLWAAMAFDECFRGVVSFFRWRSGKWRQKHLID</sequence>
<dbReference type="Pfam" id="PF01554">
    <property type="entry name" value="MatE"/>
    <property type="match status" value="2"/>
</dbReference>
<dbReference type="PIRSF" id="PIRSF006603">
    <property type="entry name" value="DinF"/>
    <property type="match status" value="1"/>
</dbReference>
<keyword evidence="4 7" id="KW-0812">Transmembrane</keyword>
<feature type="transmembrane region" description="Helical" evidence="7">
    <location>
        <begin position="388"/>
        <end position="410"/>
    </location>
</feature>
<dbReference type="EMBL" id="DXES01000099">
    <property type="protein sequence ID" value="HIX65495.1"/>
    <property type="molecule type" value="Genomic_DNA"/>
</dbReference>
<feature type="transmembrane region" description="Helical" evidence="7">
    <location>
        <begin position="90"/>
        <end position="112"/>
    </location>
</feature>
<dbReference type="PANTHER" id="PTHR42925">
    <property type="entry name" value="MULTIDRUG AND TOXIN EFFLUX PROTEIN MATE FAMILY"/>
    <property type="match status" value="1"/>
</dbReference>
<feature type="transmembrane region" description="Helical" evidence="7">
    <location>
        <begin position="190"/>
        <end position="214"/>
    </location>
</feature>
<dbReference type="AlphaFoldDB" id="A0A9D1WT11"/>
<dbReference type="Proteomes" id="UP000886800">
    <property type="component" value="Unassembled WGS sequence"/>
</dbReference>
<feature type="transmembrane region" description="Helical" evidence="7">
    <location>
        <begin position="257"/>
        <end position="276"/>
    </location>
</feature>
<evidence type="ECO:0000256" key="2">
    <source>
        <dbReference type="ARBA" id="ARBA00022448"/>
    </source>
</evidence>
<evidence type="ECO:0000256" key="5">
    <source>
        <dbReference type="ARBA" id="ARBA00022989"/>
    </source>
</evidence>
<organism evidence="8 9">
    <name type="scientific">Candidatus Anaerotruncus excrementipullorum</name>
    <dbReference type="NCBI Taxonomy" id="2838465"/>
    <lineage>
        <taxon>Bacteria</taxon>
        <taxon>Bacillati</taxon>
        <taxon>Bacillota</taxon>
        <taxon>Clostridia</taxon>
        <taxon>Eubacteriales</taxon>
        <taxon>Oscillospiraceae</taxon>
        <taxon>Anaerotruncus</taxon>
    </lineage>
</organism>
<evidence type="ECO:0000256" key="6">
    <source>
        <dbReference type="ARBA" id="ARBA00023136"/>
    </source>
</evidence>
<accession>A0A9D1WT11</accession>
<keyword evidence="6 7" id="KW-0472">Membrane</keyword>
<dbReference type="NCBIfam" id="TIGR00797">
    <property type="entry name" value="matE"/>
    <property type="match status" value="1"/>
</dbReference>
<dbReference type="GO" id="GO:0042910">
    <property type="term" value="F:xenobiotic transmembrane transporter activity"/>
    <property type="evidence" value="ECO:0007669"/>
    <property type="project" value="InterPro"/>
</dbReference>
<gene>
    <name evidence="8" type="ORF">H9736_04530</name>
</gene>
<evidence type="ECO:0000256" key="7">
    <source>
        <dbReference type="SAM" id="Phobius"/>
    </source>
</evidence>
<comment type="subcellular location">
    <subcellularLocation>
        <location evidence="1">Cell membrane</location>
        <topology evidence="1">Multi-pass membrane protein</topology>
    </subcellularLocation>
</comment>
<proteinExistence type="predicted"/>
<feature type="transmembrane region" description="Helical" evidence="7">
    <location>
        <begin position="132"/>
        <end position="152"/>
    </location>
</feature>
<keyword evidence="5 7" id="KW-1133">Transmembrane helix</keyword>
<dbReference type="GO" id="GO:0005886">
    <property type="term" value="C:plasma membrane"/>
    <property type="evidence" value="ECO:0007669"/>
    <property type="project" value="UniProtKB-SubCell"/>
</dbReference>
<feature type="transmembrane region" description="Helical" evidence="7">
    <location>
        <begin position="356"/>
        <end position="376"/>
    </location>
</feature>